<name>A0ABS1TL91_9BACI</name>
<evidence type="ECO:0000313" key="2">
    <source>
        <dbReference type="Proteomes" id="UP000623967"/>
    </source>
</evidence>
<protein>
    <recommendedName>
        <fullName evidence="3">EF-hand domain-containing protein</fullName>
    </recommendedName>
</protein>
<dbReference type="RefSeq" id="WP_202653332.1">
    <property type="nucleotide sequence ID" value="NZ_JAESWB010000134.1"/>
</dbReference>
<evidence type="ECO:0000313" key="1">
    <source>
        <dbReference type="EMBL" id="MBL4952052.1"/>
    </source>
</evidence>
<comment type="caution">
    <text evidence="1">The sequence shown here is derived from an EMBL/GenBank/DDBJ whole genome shotgun (WGS) entry which is preliminary data.</text>
</comment>
<gene>
    <name evidence="1" type="ORF">JK635_07490</name>
</gene>
<sequence length="97" mass="11481">MKTYHLESSMSARVNFDQDVSRWILARIDKRKNKTLTTDELNDWMNYFIANNEIDDEEEGEARFVDTVLKEWNEAFNTNYHVVKVLSGPFGNVYKIN</sequence>
<dbReference type="EMBL" id="JAESWB010000134">
    <property type="protein sequence ID" value="MBL4952052.1"/>
    <property type="molecule type" value="Genomic_DNA"/>
</dbReference>
<organism evidence="1 2">
    <name type="scientific">Neobacillus paridis</name>
    <dbReference type="NCBI Taxonomy" id="2803862"/>
    <lineage>
        <taxon>Bacteria</taxon>
        <taxon>Bacillati</taxon>
        <taxon>Bacillota</taxon>
        <taxon>Bacilli</taxon>
        <taxon>Bacillales</taxon>
        <taxon>Bacillaceae</taxon>
        <taxon>Neobacillus</taxon>
    </lineage>
</organism>
<proteinExistence type="predicted"/>
<evidence type="ECO:0008006" key="3">
    <source>
        <dbReference type="Google" id="ProtNLM"/>
    </source>
</evidence>
<dbReference type="Proteomes" id="UP000623967">
    <property type="component" value="Unassembled WGS sequence"/>
</dbReference>
<reference evidence="1 2" key="1">
    <citation type="submission" date="2021-01" db="EMBL/GenBank/DDBJ databases">
        <title>Genome public.</title>
        <authorList>
            <person name="Liu C."/>
            <person name="Sun Q."/>
        </authorList>
    </citation>
    <scope>NUCLEOTIDE SEQUENCE [LARGE SCALE GENOMIC DNA]</scope>
    <source>
        <strain evidence="1 2">YIM B02564</strain>
    </source>
</reference>
<keyword evidence="2" id="KW-1185">Reference proteome</keyword>
<accession>A0ABS1TL91</accession>